<dbReference type="EMBL" id="JARIHO010000117">
    <property type="protein sequence ID" value="KAJ7302351.1"/>
    <property type="molecule type" value="Genomic_DNA"/>
</dbReference>
<proteinExistence type="predicted"/>
<reference evidence="2" key="1">
    <citation type="submission" date="2023-03" db="EMBL/GenBank/DDBJ databases">
        <title>Massive genome expansion in bonnet fungi (Mycena s.s.) driven by repeated elements and novel gene families across ecological guilds.</title>
        <authorList>
            <consortium name="Lawrence Berkeley National Laboratory"/>
            <person name="Harder C.B."/>
            <person name="Miyauchi S."/>
            <person name="Viragh M."/>
            <person name="Kuo A."/>
            <person name="Thoen E."/>
            <person name="Andreopoulos B."/>
            <person name="Lu D."/>
            <person name="Skrede I."/>
            <person name="Drula E."/>
            <person name="Henrissat B."/>
            <person name="Morin E."/>
            <person name="Kohler A."/>
            <person name="Barry K."/>
            <person name="LaButti K."/>
            <person name="Morin E."/>
            <person name="Salamov A."/>
            <person name="Lipzen A."/>
            <person name="Mereny Z."/>
            <person name="Hegedus B."/>
            <person name="Baldrian P."/>
            <person name="Stursova M."/>
            <person name="Weitz H."/>
            <person name="Taylor A."/>
            <person name="Grigoriev I.V."/>
            <person name="Nagy L.G."/>
            <person name="Martin F."/>
            <person name="Kauserud H."/>
        </authorList>
    </citation>
    <scope>NUCLEOTIDE SEQUENCE</scope>
    <source>
        <strain evidence="2">CBHHK002</strain>
    </source>
</reference>
<gene>
    <name evidence="2" type="ORF">DFH08DRAFT_826678</name>
</gene>
<feature type="transmembrane region" description="Helical" evidence="1">
    <location>
        <begin position="14"/>
        <end position="33"/>
    </location>
</feature>
<evidence type="ECO:0000313" key="3">
    <source>
        <dbReference type="Proteomes" id="UP001218218"/>
    </source>
</evidence>
<evidence type="ECO:0000256" key="1">
    <source>
        <dbReference type="SAM" id="Phobius"/>
    </source>
</evidence>
<accession>A0AAD6YZI4</accession>
<keyword evidence="1" id="KW-0812">Transmembrane</keyword>
<dbReference type="AlphaFoldDB" id="A0AAD6YZI4"/>
<keyword evidence="1" id="KW-1133">Transmembrane helix</keyword>
<organism evidence="2 3">
    <name type="scientific">Mycena albidolilacea</name>
    <dbReference type="NCBI Taxonomy" id="1033008"/>
    <lineage>
        <taxon>Eukaryota</taxon>
        <taxon>Fungi</taxon>
        <taxon>Dikarya</taxon>
        <taxon>Basidiomycota</taxon>
        <taxon>Agaricomycotina</taxon>
        <taxon>Agaricomycetes</taxon>
        <taxon>Agaricomycetidae</taxon>
        <taxon>Agaricales</taxon>
        <taxon>Marasmiineae</taxon>
        <taxon>Mycenaceae</taxon>
        <taxon>Mycena</taxon>
    </lineage>
</organism>
<comment type="caution">
    <text evidence="2">The sequence shown here is derived from an EMBL/GenBank/DDBJ whole genome shotgun (WGS) entry which is preliminary data.</text>
</comment>
<feature type="transmembrane region" description="Helical" evidence="1">
    <location>
        <begin position="45"/>
        <end position="63"/>
    </location>
</feature>
<keyword evidence="1" id="KW-0472">Membrane</keyword>
<sequence length="387" mass="43061">MILSAVLFYPTTRVWNLCFLLLWTLIIIVYWVWFPGGIVSSKQALRITVCLIFLHHIIVLVPWKLRGLVLMDLGWTLFEIVDIVRVLSMAQIYTRSISHPGESLGRPEPPRNATIFVTLLNGQESSDLPSDKFHVTTKTGEFNCERIHKASLFECIAGPCGWAETVKIFIPLSIPAAGGLYIAPVQGSILQASAELQQLMIYYAQFTGVLVFPGSQLHGVFTWTRRDLMVTPGISTAVHASSSIHNTTSKLYYQPLTTIFTPDITGLHTTYPANESSLNNATLTLFQQQLEVTRLLQDTVNAIALSDIATFGGFWTFLNGVFALFFGANVLYFMFGQRPLSTLGIVHIFQRHHLALEAQPVGEGSWHWTGPAATLAMAPVNFFVCQK</sequence>
<keyword evidence="3" id="KW-1185">Reference proteome</keyword>
<evidence type="ECO:0000313" key="2">
    <source>
        <dbReference type="EMBL" id="KAJ7302351.1"/>
    </source>
</evidence>
<evidence type="ECO:0008006" key="4">
    <source>
        <dbReference type="Google" id="ProtNLM"/>
    </source>
</evidence>
<dbReference type="Proteomes" id="UP001218218">
    <property type="component" value="Unassembled WGS sequence"/>
</dbReference>
<name>A0AAD6YZI4_9AGAR</name>
<protein>
    <recommendedName>
        <fullName evidence="4">Transmembrane protein</fullName>
    </recommendedName>
</protein>
<feature type="transmembrane region" description="Helical" evidence="1">
    <location>
        <begin position="314"/>
        <end position="335"/>
    </location>
</feature>